<name>A0A4C1ZUP4_EUMVA</name>
<dbReference type="AlphaFoldDB" id="A0A4C1ZUP4"/>
<dbReference type="EMBL" id="BGZK01002076">
    <property type="protein sequence ID" value="GBP90327.1"/>
    <property type="molecule type" value="Genomic_DNA"/>
</dbReference>
<feature type="region of interest" description="Disordered" evidence="1">
    <location>
        <begin position="110"/>
        <end position="144"/>
    </location>
</feature>
<sequence>MGVGAASISRLPPSSARARPVYGPAKPLGTGASNRFEKCYIGCRNSDVDHFWKPQTRGAGSDRIEIKWACSASASRRPSHGLGLLDDTSTSGTDGLTCSTRHGACNTIRLESITHRSIRPSSASNSPPRGPEERHSTAGLDRPM</sequence>
<gene>
    <name evidence="2" type="ORF">EVAR_37387_1</name>
</gene>
<accession>A0A4C1ZUP4</accession>
<evidence type="ECO:0000313" key="2">
    <source>
        <dbReference type="EMBL" id="GBP90327.1"/>
    </source>
</evidence>
<feature type="compositionally biased region" description="Low complexity" evidence="1">
    <location>
        <begin position="81"/>
        <end position="97"/>
    </location>
</feature>
<keyword evidence="3" id="KW-1185">Reference proteome</keyword>
<dbReference type="Proteomes" id="UP000299102">
    <property type="component" value="Unassembled WGS sequence"/>
</dbReference>
<protein>
    <submittedName>
        <fullName evidence="2">Uncharacterized protein</fullName>
    </submittedName>
</protein>
<proteinExistence type="predicted"/>
<comment type="caution">
    <text evidence="2">The sequence shown here is derived from an EMBL/GenBank/DDBJ whole genome shotgun (WGS) entry which is preliminary data.</text>
</comment>
<feature type="region of interest" description="Disordered" evidence="1">
    <location>
        <begin position="1"/>
        <end position="26"/>
    </location>
</feature>
<evidence type="ECO:0000256" key="1">
    <source>
        <dbReference type="SAM" id="MobiDB-lite"/>
    </source>
</evidence>
<reference evidence="2 3" key="1">
    <citation type="journal article" date="2019" name="Commun. Biol.">
        <title>The bagworm genome reveals a unique fibroin gene that provides high tensile strength.</title>
        <authorList>
            <person name="Kono N."/>
            <person name="Nakamura H."/>
            <person name="Ohtoshi R."/>
            <person name="Tomita M."/>
            <person name="Numata K."/>
            <person name="Arakawa K."/>
        </authorList>
    </citation>
    <scope>NUCLEOTIDE SEQUENCE [LARGE SCALE GENOMIC DNA]</scope>
</reference>
<organism evidence="2 3">
    <name type="scientific">Eumeta variegata</name>
    <name type="common">Bagworm moth</name>
    <name type="synonym">Eumeta japonica</name>
    <dbReference type="NCBI Taxonomy" id="151549"/>
    <lineage>
        <taxon>Eukaryota</taxon>
        <taxon>Metazoa</taxon>
        <taxon>Ecdysozoa</taxon>
        <taxon>Arthropoda</taxon>
        <taxon>Hexapoda</taxon>
        <taxon>Insecta</taxon>
        <taxon>Pterygota</taxon>
        <taxon>Neoptera</taxon>
        <taxon>Endopterygota</taxon>
        <taxon>Lepidoptera</taxon>
        <taxon>Glossata</taxon>
        <taxon>Ditrysia</taxon>
        <taxon>Tineoidea</taxon>
        <taxon>Psychidae</taxon>
        <taxon>Oiketicinae</taxon>
        <taxon>Eumeta</taxon>
    </lineage>
</organism>
<evidence type="ECO:0000313" key="3">
    <source>
        <dbReference type="Proteomes" id="UP000299102"/>
    </source>
</evidence>
<feature type="region of interest" description="Disordered" evidence="1">
    <location>
        <begin position="76"/>
        <end position="98"/>
    </location>
</feature>